<evidence type="ECO:0000259" key="2">
    <source>
        <dbReference type="Pfam" id="PF00534"/>
    </source>
</evidence>
<dbReference type="RefSeq" id="WP_315604605.1">
    <property type="nucleotide sequence ID" value="NZ_CP130318.1"/>
</dbReference>
<feature type="domain" description="Glycosyl transferase family 1" evidence="2">
    <location>
        <begin position="192"/>
        <end position="347"/>
    </location>
</feature>
<reference evidence="4 5" key="1">
    <citation type="submission" date="2022-02" db="EMBL/GenBank/DDBJ databases">
        <title>Paenibacillus sp. MBLB1776 Whole Genome Shotgun Sequencing.</title>
        <authorList>
            <person name="Hwang C.Y."/>
            <person name="Cho E.-S."/>
            <person name="Seo M.-J."/>
        </authorList>
    </citation>
    <scope>NUCLEOTIDE SEQUENCE [LARGE SCALE GENOMIC DNA]</scope>
    <source>
        <strain evidence="4 5">MBLB1776</strain>
    </source>
</reference>
<feature type="domain" description="Glycosyltransferase subfamily 4-like N-terminal" evidence="3">
    <location>
        <begin position="19"/>
        <end position="172"/>
    </location>
</feature>
<dbReference type="GO" id="GO:0016757">
    <property type="term" value="F:glycosyltransferase activity"/>
    <property type="evidence" value="ECO:0007669"/>
    <property type="project" value="InterPro"/>
</dbReference>
<evidence type="ECO:0000313" key="5">
    <source>
        <dbReference type="Proteomes" id="UP001305702"/>
    </source>
</evidence>
<dbReference type="InterPro" id="IPR001296">
    <property type="entry name" value="Glyco_trans_1"/>
</dbReference>
<dbReference type="Gene3D" id="3.40.50.2000">
    <property type="entry name" value="Glycogen Phosphorylase B"/>
    <property type="match status" value="2"/>
</dbReference>
<dbReference type="CDD" id="cd03809">
    <property type="entry name" value="GT4_MtfB-like"/>
    <property type="match status" value="1"/>
</dbReference>
<keyword evidence="1" id="KW-0808">Transferase</keyword>
<dbReference type="AlphaFoldDB" id="A0AA96LEX8"/>
<evidence type="ECO:0000313" key="4">
    <source>
        <dbReference type="EMBL" id="WNQ10831.1"/>
    </source>
</evidence>
<accession>A0AA96LEX8</accession>
<dbReference type="PANTHER" id="PTHR46401">
    <property type="entry name" value="GLYCOSYLTRANSFERASE WBBK-RELATED"/>
    <property type="match status" value="1"/>
</dbReference>
<evidence type="ECO:0000259" key="3">
    <source>
        <dbReference type="Pfam" id="PF13439"/>
    </source>
</evidence>
<protein>
    <submittedName>
        <fullName evidence="4">Glycosyltransferase family 1 protein</fullName>
    </submittedName>
</protein>
<dbReference type="Proteomes" id="UP001305702">
    <property type="component" value="Chromosome"/>
</dbReference>
<dbReference type="KEGG" id="paun:MJA45_24950"/>
<dbReference type="InterPro" id="IPR028098">
    <property type="entry name" value="Glyco_trans_4-like_N"/>
</dbReference>
<dbReference type="PANTHER" id="PTHR46401:SF2">
    <property type="entry name" value="GLYCOSYLTRANSFERASE WBBK-RELATED"/>
    <property type="match status" value="1"/>
</dbReference>
<name>A0AA96LEX8_9BACL</name>
<dbReference type="GO" id="GO:0009103">
    <property type="term" value="P:lipopolysaccharide biosynthetic process"/>
    <property type="evidence" value="ECO:0007669"/>
    <property type="project" value="TreeGrafter"/>
</dbReference>
<dbReference type="FunFam" id="3.40.50.2000:FF:000119">
    <property type="entry name" value="Glycosyl transferase group 1"/>
    <property type="match status" value="1"/>
</dbReference>
<dbReference type="SUPFAM" id="SSF53756">
    <property type="entry name" value="UDP-Glycosyltransferase/glycogen phosphorylase"/>
    <property type="match status" value="1"/>
</dbReference>
<dbReference type="Pfam" id="PF13439">
    <property type="entry name" value="Glyco_transf_4"/>
    <property type="match status" value="1"/>
</dbReference>
<keyword evidence="5" id="KW-1185">Reference proteome</keyword>
<evidence type="ECO:0000256" key="1">
    <source>
        <dbReference type="ARBA" id="ARBA00022679"/>
    </source>
</evidence>
<dbReference type="EMBL" id="CP130318">
    <property type="protein sequence ID" value="WNQ10831.1"/>
    <property type="molecule type" value="Genomic_DNA"/>
</dbReference>
<proteinExistence type="predicted"/>
<gene>
    <name evidence="4" type="ORF">MJA45_24950</name>
</gene>
<organism evidence="4 5">
    <name type="scientific">Paenibacillus aurantius</name>
    <dbReference type="NCBI Taxonomy" id="2918900"/>
    <lineage>
        <taxon>Bacteria</taxon>
        <taxon>Bacillati</taxon>
        <taxon>Bacillota</taxon>
        <taxon>Bacilli</taxon>
        <taxon>Bacillales</taxon>
        <taxon>Paenibacillaceae</taxon>
        <taxon>Paenibacillus</taxon>
    </lineage>
</organism>
<dbReference type="Pfam" id="PF00534">
    <property type="entry name" value="Glycos_transf_1"/>
    <property type="match status" value="1"/>
</dbReference>
<sequence length="371" mass="41761">MKKLRIGIDAQAVGTNFSGNEIYIKNVIKHLGGHDRFEYVLFVNENYNYAGDFTDSSLRMTRFKSRSPFIRLPIEFPYKINRESLDLLHVQYTGPFFASCPVVSTIHDISFEHYPEYFTKKEAVLLKYGVRKTAKEAAKIITVSEYSKQDIIDTYGVPEDKVAVTYNSIDTSFQVEKDAAKVEAVRSKYGIEGEYVLAVGNLQPRKNIPRLLQAYRSIRDGNPNVTDKLVIVGRKAWLFDSIFDALKGFKYIQDVIITDYVPKEDLPLLYNGAKLFVYPSIFEGFGLPVLEAMACGAPVVTSNTSCLPEIAGGAALLTDPFRTEDIAGGILKLLTDSRLRQEYSRKGLARAGEFSWEKTARQTMDIYASVV</sequence>